<name>A0ACD4NMF2_9HYPH</name>
<gene>
    <name evidence="1" type="ORF">OXU80_24085</name>
</gene>
<dbReference type="Proteomes" id="UP001163223">
    <property type="component" value="Chromosome"/>
</dbReference>
<sequence>MQRFLFFIDGVSTAVGKLFAWCIVILTGVVCYEVFVRYALGRPTTWAYDMSYIMYGTLFIMAGAYALARNSHVRADIVYRLLSVRAQAGLDLVLYLVFFFPGIIALVYSGYGFARLSWMINEHSTFSPNGPPLYHFKTLIPLAGAFLFLQGLAETIRAIIALRTGAWPRRPHDVEELEAQILAKVQEAPGAQADTEMPEKKTL</sequence>
<evidence type="ECO:0000313" key="2">
    <source>
        <dbReference type="Proteomes" id="UP001163223"/>
    </source>
</evidence>
<protein>
    <submittedName>
        <fullName evidence="1">TRAP transporter small permease subunit</fullName>
    </submittedName>
</protein>
<keyword evidence="2" id="KW-1185">Reference proteome</keyword>
<dbReference type="EMBL" id="CP113520">
    <property type="protein sequence ID" value="WAJ27887.1"/>
    <property type="molecule type" value="Genomic_DNA"/>
</dbReference>
<reference evidence="1" key="1">
    <citation type="submission" date="2022-11" db="EMBL/GenBank/DDBJ databases">
        <title>beta-Carotene-producing bacterium, Jeongeuplla avenae sp. nov., alleviates the salt stress of Arabidopsis seedlings.</title>
        <authorList>
            <person name="Jiang L."/>
            <person name="Lee J."/>
        </authorList>
    </citation>
    <scope>NUCLEOTIDE SEQUENCE</scope>
    <source>
        <strain evidence="1">DY_R2A_6</strain>
    </source>
</reference>
<proteinExistence type="predicted"/>
<accession>A0ACD4NMF2</accession>
<organism evidence="1 2">
    <name type="scientific">Antarcticirhabdus aurantiaca</name>
    <dbReference type="NCBI Taxonomy" id="2606717"/>
    <lineage>
        <taxon>Bacteria</taxon>
        <taxon>Pseudomonadati</taxon>
        <taxon>Pseudomonadota</taxon>
        <taxon>Alphaproteobacteria</taxon>
        <taxon>Hyphomicrobiales</taxon>
        <taxon>Aurantimonadaceae</taxon>
        <taxon>Antarcticirhabdus</taxon>
    </lineage>
</organism>
<evidence type="ECO:0000313" key="1">
    <source>
        <dbReference type="EMBL" id="WAJ27887.1"/>
    </source>
</evidence>